<dbReference type="Proteomes" id="UP000585272">
    <property type="component" value="Unassembled WGS sequence"/>
</dbReference>
<gene>
    <name evidence="1" type="ORF">BDZ31_002888</name>
</gene>
<accession>A0A840IEP4</accession>
<dbReference type="InterPro" id="IPR013403">
    <property type="entry name" value="CRISPR-assoc_prot_Csb1/Cas7u"/>
</dbReference>
<dbReference type="Pfam" id="PF09617">
    <property type="entry name" value="Cas_GSU0053"/>
    <property type="match status" value="1"/>
</dbReference>
<keyword evidence="2" id="KW-1185">Reference proteome</keyword>
<name>A0A840IEP4_9ACTN</name>
<sequence length="390" mass="42316">MSLATLRDHLSRGGAATLNHPATYAVAEGAVIAPARYAGRSGSEFVFETRYVDGGFARTVLIDSKGSQSNRAEEGLLTARREVAAAERIPVIEVRYPSRTLTDLELPHRAVDAHIRASTRDGVDTVKTEWYRALRDATAVDLSPLFLASPATLAFGGWDSSRRRGQLRLRSLFVSELFGVVSEQEDGRVSRRSGGRLDPLGQDFHLTPDEFQRLLDVQRDEMGERTVRTLERRVAAARRNGRAETISASPLNLGGVPPSTETPFGVSVPAVRRARTYSLAGLRRLRFGGTAEDDAKARTALLAMLLLGAAYADADPEIRAYCDLSAPRGRVLLDDREAELDLSIDACAAFLEEAIADLPERLAWTGQTISLDGEPSLDRAATATADDADA</sequence>
<reference evidence="1 2" key="1">
    <citation type="submission" date="2020-08" db="EMBL/GenBank/DDBJ databases">
        <title>Genomic Encyclopedia of Archaeal and Bacterial Type Strains, Phase II (KMG-II): from individual species to whole genera.</title>
        <authorList>
            <person name="Goeker M."/>
        </authorList>
    </citation>
    <scope>NUCLEOTIDE SEQUENCE [LARGE SCALE GENOMIC DNA]</scope>
    <source>
        <strain evidence="1 2">DSM 23288</strain>
    </source>
</reference>
<organism evidence="1 2">
    <name type="scientific">Conexibacter arvalis</name>
    <dbReference type="NCBI Taxonomy" id="912552"/>
    <lineage>
        <taxon>Bacteria</taxon>
        <taxon>Bacillati</taxon>
        <taxon>Actinomycetota</taxon>
        <taxon>Thermoleophilia</taxon>
        <taxon>Solirubrobacterales</taxon>
        <taxon>Conexibacteraceae</taxon>
        <taxon>Conexibacter</taxon>
    </lineage>
</organism>
<dbReference type="RefSeq" id="WP_183343020.1">
    <property type="nucleotide sequence ID" value="NZ_JACHNU010000003.1"/>
</dbReference>
<proteinExistence type="predicted"/>
<evidence type="ECO:0000313" key="1">
    <source>
        <dbReference type="EMBL" id="MBB4663299.1"/>
    </source>
</evidence>
<dbReference type="EMBL" id="JACHNU010000003">
    <property type="protein sequence ID" value="MBB4663299.1"/>
    <property type="molecule type" value="Genomic_DNA"/>
</dbReference>
<comment type="caution">
    <text evidence="1">The sequence shown here is derived from an EMBL/GenBank/DDBJ whole genome shotgun (WGS) entry which is preliminary data.</text>
</comment>
<evidence type="ECO:0000313" key="2">
    <source>
        <dbReference type="Proteomes" id="UP000585272"/>
    </source>
</evidence>
<dbReference type="AlphaFoldDB" id="A0A840IEP4"/>
<dbReference type="NCBIfam" id="TIGR02570">
    <property type="entry name" value="cas7_GSU0053"/>
    <property type="match status" value="1"/>
</dbReference>
<protein>
    <submittedName>
        <fullName evidence="1">CRISPR-associated protein Csb1</fullName>
    </submittedName>
</protein>